<gene>
    <name evidence="1" type="ORF">DARMORV10_A03P15380.1</name>
</gene>
<evidence type="ECO:0000313" key="1">
    <source>
        <dbReference type="EMBL" id="CAF2121855.1"/>
    </source>
</evidence>
<reference evidence="1" key="1">
    <citation type="submission" date="2021-01" db="EMBL/GenBank/DDBJ databases">
        <authorList>
            <consortium name="Genoscope - CEA"/>
            <person name="William W."/>
        </authorList>
    </citation>
    <scope>NUCLEOTIDE SEQUENCE</scope>
</reference>
<dbReference type="AlphaFoldDB" id="A0A816VKB9"/>
<proteinExistence type="predicted"/>
<name>A0A816VKB9_BRANA</name>
<dbReference type="Proteomes" id="UP001295469">
    <property type="component" value="Chromosome A03"/>
</dbReference>
<protein>
    <submittedName>
        <fullName evidence="1">(rape) hypothetical protein</fullName>
    </submittedName>
</protein>
<organism evidence="1">
    <name type="scientific">Brassica napus</name>
    <name type="common">Rape</name>
    <dbReference type="NCBI Taxonomy" id="3708"/>
    <lineage>
        <taxon>Eukaryota</taxon>
        <taxon>Viridiplantae</taxon>
        <taxon>Streptophyta</taxon>
        <taxon>Embryophyta</taxon>
        <taxon>Tracheophyta</taxon>
        <taxon>Spermatophyta</taxon>
        <taxon>Magnoliopsida</taxon>
        <taxon>eudicotyledons</taxon>
        <taxon>Gunneridae</taxon>
        <taxon>Pentapetalae</taxon>
        <taxon>rosids</taxon>
        <taxon>malvids</taxon>
        <taxon>Brassicales</taxon>
        <taxon>Brassicaceae</taxon>
        <taxon>Brassiceae</taxon>
        <taxon>Brassica</taxon>
    </lineage>
</organism>
<sequence>MPLSAISSLAGGIIIPAEVCSLDRTKYLFLCGYALSQNEKRFLQNLASKDQITVYGFIIEHHVVPGNMIQLTSHYLSRPKSSGLRSDASMCFSQHDSAKLIGDIMLHHHFGEFRTNEVVKIM</sequence>
<accession>A0A816VKB9</accession>
<dbReference type="EMBL" id="HG994357">
    <property type="protein sequence ID" value="CAF2121855.1"/>
    <property type="molecule type" value="Genomic_DNA"/>
</dbReference>